<reference evidence="2 3" key="1">
    <citation type="submission" date="2018-10" db="EMBL/GenBank/DDBJ databases">
        <title>Robbsia sp. DHC34, isolated from soil.</title>
        <authorList>
            <person name="Gao Z.-H."/>
            <person name="Qiu L.-H."/>
        </authorList>
    </citation>
    <scope>NUCLEOTIDE SEQUENCE [LARGE SCALE GENOMIC DNA]</scope>
    <source>
        <strain evidence="2 3">DHC34</strain>
    </source>
</reference>
<accession>A0A494Y143</accession>
<name>A0A494Y143_9BURK</name>
<dbReference type="EMBL" id="RBZU01000003">
    <property type="protein sequence ID" value="RKP56505.1"/>
    <property type="molecule type" value="Genomic_DNA"/>
</dbReference>
<proteinExistence type="predicted"/>
<keyword evidence="3" id="KW-1185">Reference proteome</keyword>
<dbReference type="Proteomes" id="UP000270342">
    <property type="component" value="Unassembled WGS sequence"/>
</dbReference>
<protein>
    <submittedName>
        <fullName evidence="2">Uncharacterized protein</fullName>
    </submittedName>
</protein>
<evidence type="ECO:0000313" key="2">
    <source>
        <dbReference type="EMBL" id="RKP56505.1"/>
    </source>
</evidence>
<gene>
    <name evidence="2" type="ORF">D7S86_08995</name>
</gene>
<comment type="caution">
    <text evidence="2">The sequence shown here is derived from an EMBL/GenBank/DDBJ whole genome shotgun (WGS) entry which is preliminary data.</text>
</comment>
<evidence type="ECO:0000256" key="1">
    <source>
        <dbReference type="SAM" id="MobiDB-lite"/>
    </source>
</evidence>
<feature type="region of interest" description="Disordered" evidence="1">
    <location>
        <begin position="38"/>
        <end position="90"/>
    </location>
</feature>
<evidence type="ECO:0000313" key="3">
    <source>
        <dbReference type="Proteomes" id="UP000270342"/>
    </source>
</evidence>
<organism evidence="2 3">
    <name type="scientific">Pararobbsia silviterrae</name>
    <dbReference type="NCBI Taxonomy" id="1792498"/>
    <lineage>
        <taxon>Bacteria</taxon>
        <taxon>Pseudomonadati</taxon>
        <taxon>Pseudomonadota</taxon>
        <taxon>Betaproteobacteria</taxon>
        <taxon>Burkholderiales</taxon>
        <taxon>Burkholderiaceae</taxon>
        <taxon>Pararobbsia</taxon>
    </lineage>
</organism>
<dbReference type="AlphaFoldDB" id="A0A494Y143"/>
<sequence>MRPHDAARCPLPAARCPLPAARCPLPAARCVRVATSFPNTRTPEPEARSPKLKAQGPRPKAQGSKRLDDASPKMPVARRPPTPRSGRFLQTSNKPQIASLLRGSVRPRPATLILPESGIRASRGAGRAGVSERHDVLARPSVRNGPGCIRRNSIQRENVQWRCP</sequence>